<gene>
    <name evidence="2" type="ORF">PR048_009861</name>
</gene>
<protein>
    <recommendedName>
        <fullName evidence="4">Reverse transcriptase domain-containing protein</fullName>
    </recommendedName>
</protein>
<reference evidence="2 3" key="1">
    <citation type="submission" date="2023-02" db="EMBL/GenBank/DDBJ databases">
        <title>LHISI_Scaffold_Assembly.</title>
        <authorList>
            <person name="Stuart O.P."/>
            <person name="Cleave R."/>
            <person name="Magrath M.J.L."/>
            <person name="Mikheyev A.S."/>
        </authorList>
    </citation>
    <scope>NUCLEOTIDE SEQUENCE [LARGE SCALE GENOMIC DNA]</scope>
    <source>
        <strain evidence="2">Daus_M_001</strain>
        <tissue evidence="2">Leg muscle</tissue>
    </source>
</reference>
<accession>A0ABQ9I138</accession>
<name>A0ABQ9I138_9NEOP</name>
<evidence type="ECO:0000313" key="2">
    <source>
        <dbReference type="EMBL" id="KAJ8890353.1"/>
    </source>
</evidence>
<sequence>MHLKVETVILMLCYLTKAFNCISEEILLDYLACYDIISIMGAFSEALSLDHGISQGSVLGPLLFLILVNDLQLNGCSLLFADCSNPLPPNTRLGTHYSFSLSPLFSP</sequence>
<dbReference type="Proteomes" id="UP001159363">
    <property type="component" value="Chromosome 3"/>
</dbReference>
<feature type="signal peptide" evidence="1">
    <location>
        <begin position="1"/>
        <end position="18"/>
    </location>
</feature>
<evidence type="ECO:0000313" key="3">
    <source>
        <dbReference type="Proteomes" id="UP001159363"/>
    </source>
</evidence>
<evidence type="ECO:0000256" key="1">
    <source>
        <dbReference type="SAM" id="SignalP"/>
    </source>
</evidence>
<keyword evidence="3" id="KW-1185">Reference proteome</keyword>
<feature type="non-terminal residue" evidence="2">
    <location>
        <position position="107"/>
    </location>
</feature>
<dbReference type="EMBL" id="JARBHB010000003">
    <property type="protein sequence ID" value="KAJ8890353.1"/>
    <property type="molecule type" value="Genomic_DNA"/>
</dbReference>
<keyword evidence="1" id="KW-0732">Signal</keyword>
<organism evidence="2 3">
    <name type="scientific">Dryococelus australis</name>
    <dbReference type="NCBI Taxonomy" id="614101"/>
    <lineage>
        <taxon>Eukaryota</taxon>
        <taxon>Metazoa</taxon>
        <taxon>Ecdysozoa</taxon>
        <taxon>Arthropoda</taxon>
        <taxon>Hexapoda</taxon>
        <taxon>Insecta</taxon>
        <taxon>Pterygota</taxon>
        <taxon>Neoptera</taxon>
        <taxon>Polyneoptera</taxon>
        <taxon>Phasmatodea</taxon>
        <taxon>Verophasmatodea</taxon>
        <taxon>Anareolatae</taxon>
        <taxon>Phasmatidae</taxon>
        <taxon>Eurycanthinae</taxon>
        <taxon>Dryococelus</taxon>
    </lineage>
</organism>
<evidence type="ECO:0008006" key="4">
    <source>
        <dbReference type="Google" id="ProtNLM"/>
    </source>
</evidence>
<proteinExistence type="predicted"/>
<comment type="caution">
    <text evidence="2">The sequence shown here is derived from an EMBL/GenBank/DDBJ whole genome shotgun (WGS) entry which is preliminary data.</text>
</comment>
<feature type="chain" id="PRO_5046810929" description="Reverse transcriptase domain-containing protein" evidence="1">
    <location>
        <begin position="19"/>
        <end position="107"/>
    </location>
</feature>